<dbReference type="SUPFAM" id="SSF51445">
    <property type="entry name" value="(Trans)glycosidases"/>
    <property type="match status" value="1"/>
</dbReference>
<evidence type="ECO:0000256" key="1">
    <source>
        <dbReference type="SAM" id="SignalP"/>
    </source>
</evidence>
<evidence type="ECO:0000259" key="2">
    <source>
        <dbReference type="Pfam" id="PF03537"/>
    </source>
</evidence>
<dbReference type="PANTHER" id="PTHR35273:SF2">
    <property type="entry name" value="ALPHA-GALACTOSIDASE"/>
    <property type="match status" value="1"/>
</dbReference>
<evidence type="ECO:0000313" key="3">
    <source>
        <dbReference type="EMBL" id="RKS76714.1"/>
    </source>
</evidence>
<dbReference type="InterPro" id="IPR013785">
    <property type="entry name" value="Aldolase_TIM"/>
</dbReference>
<proteinExistence type="predicted"/>
<dbReference type="AlphaFoldDB" id="A0A495QT65"/>
<dbReference type="Pfam" id="PF03537">
    <property type="entry name" value="Glyco_hydro_114"/>
    <property type="match status" value="1"/>
</dbReference>
<dbReference type="PANTHER" id="PTHR35273">
    <property type="entry name" value="ALPHA-1,4 POLYGALACTOSAMINIDASE, PUTATIVE (AFU_ORTHOLOGUE AFUA_3G07890)-RELATED"/>
    <property type="match status" value="1"/>
</dbReference>
<feature type="domain" description="Glycoside-hydrolase family GH114 TIM-barrel" evidence="2">
    <location>
        <begin position="52"/>
        <end position="325"/>
    </location>
</feature>
<name>A0A495QT65_9ACTN</name>
<keyword evidence="1" id="KW-0732">Signal</keyword>
<gene>
    <name evidence="3" type="ORF">BZB76_2072</name>
</gene>
<keyword evidence="4" id="KW-1185">Reference proteome</keyword>
<keyword evidence="3" id="KW-0378">Hydrolase</keyword>
<organism evidence="3 4">
    <name type="scientific">Actinomadura pelletieri DSM 43383</name>
    <dbReference type="NCBI Taxonomy" id="1120940"/>
    <lineage>
        <taxon>Bacteria</taxon>
        <taxon>Bacillati</taxon>
        <taxon>Actinomycetota</taxon>
        <taxon>Actinomycetes</taxon>
        <taxon>Streptosporangiales</taxon>
        <taxon>Thermomonosporaceae</taxon>
        <taxon>Actinomadura</taxon>
    </lineage>
</organism>
<reference evidence="3 4" key="1">
    <citation type="submission" date="2018-10" db="EMBL/GenBank/DDBJ databases">
        <title>Genomic Encyclopedia of Archaeal and Bacterial Type Strains, Phase II (KMG-II): from individual species to whole genera.</title>
        <authorList>
            <person name="Goeker M."/>
        </authorList>
    </citation>
    <scope>NUCLEOTIDE SEQUENCE [LARGE SCALE GENOMIC DNA]</scope>
    <source>
        <strain evidence="3 4">DSM 43383</strain>
    </source>
</reference>
<evidence type="ECO:0000313" key="4">
    <source>
        <dbReference type="Proteomes" id="UP000274601"/>
    </source>
</evidence>
<dbReference type="Proteomes" id="UP000274601">
    <property type="component" value="Unassembled WGS sequence"/>
</dbReference>
<feature type="chain" id="PRO_5019833322" evidence="1">
    <location>
        <begin position="31"/>
        <end position="338"/>
    </location>
</feature>
<dbReference type="GO" id="GO:0016787">
    <property type="term" value="F:hydrolase activity"/>
    <property type="evidence" value="ECO:0007669"/>
    <property type="project" value="UniProtKB-KW"/>
</dbReference>
<dbReference type="InterPro" id="IPR004352">
    <property type="entry name" value="GH114_TIM-barrel"/>
</dbReference>
<dbReference type="EMBL" id="RBWU01000002">
    <property type="protein sequence ID" value="RKS76714.1"/>
    <property type="molecule type" value="Genomic_DNA"/>
</dbReference>
<feature type="signal peptide" evidence="1">
    <location>
        <begin position="1"/>
        <end position="30"/>
    </location>
</feature>
<comment type="caution">
    <text evidence="3">The sequence shown here is derived from an EMBL/GenBank/DDBJ whole genome shotgun (WGS) entry which is preliminary data.</text>
</comment>
<dbReference type="InterPro" id="IPR017853">
    <property type="entry name" value="GH"/>
</dbReference>
<protein>
    <submittedName>
        <fullName evidence="3">Glycosyl hydrolase family 114</fullName>
    </submittedName>
</protein>
<dbReference type="OrthoDB" id="319933at2"/>
<sequence length="338" mass="37828">MRARGKRLRTIGAVLAALALLVGTIGSVQAKSTAKASSAAWWQPRPGEAKNWDWQIDEPYNVSQPRTMYDLDLWELADGGPNSYLEYPGHPELPRIQVEEGALAGKVDELHRRGAKVICYLDSGAYEHDENRADRHLFPGYKANLNDIPDNPSPPEPGSVIGWHTNDGQWPGERYLDIRRQSWPRFAHLIWARFALAKRLGCDGVEPDQNDMGPSSGNAPGWEMTDDDQIDWYLEVARQAHALGLSVGLKNGHDLSDRTRFPELVQAFDWALPEECVSLDQCDNLSPFIAAGKAVFAVDYTVNQRTDRRACQAHVSRDFDGIIKDEPPTSAFRKQCKP</sequence>
<accession>A0A495QT65</accession>
<dbReference type="Gene3D" id="3.20.20.70">
    <property type="entry name" value="Aldolase class I"/>
    <property type="match status" value="1"/>
</dbReference>